<dbReference type="Proteomes" id="UP000277212">
    <property type="component" value="Unassembled WGS sequence"/>
</dbReference>
<sequence>MEPLQHRWTVEPILGTTHVPFQLPDVGINGGNNAFSRKATSVLSQITLAGRVIEDEANHFLTSRCWEHLADVPLAYTPADFIAISYNYAIVFGHLELIKKEKPHLLELAPWTLPPRSSAEVTAKTIKSLLQTAATVDTQRISLDASPQDWFDFYQDLSAIETWFMGNANLFQFREQVMKWWLGLSHNLPNRITAQDDERLPVLRSCGHHIGQAFKQGDVSFFPIDCCYVCKLAIGYVEAKAIWIRAMAEDFRMEGRIKLPWSCAEVATST</sequence>
<gene>
    <name evidence="1" type="ORF">CDV36_000532</name>
</gene>
<dbReference type="EMBL" id="NKUJ01000005">
    <property type="protein sequence ID" value="RMJ19769.1"/>
    <property type="molecule type" value="Genomic_DNA"/>
</dbReference>
<protein>
    <submittedName>
        <fullName evidence="1">Uncharacterized protein</fullName>
    </submittedName>
</protein>
<organism evidence="1 2">
    <name type="scientific">Fusarium kuroshium</name>
    <dbReference type="NCBI Taxonomy" id="2010991"/>
    <lineage>
        <taxon>Eukaryota</taxon>
        <taxon>Fungi</taxon>
        <taxon>Dikarya</taxon>
        <taxon>Ascomycota</taxon>
        <taxon>Pezizomycotina</taxon>
        <taxon>Sordariomycetes</taxon>
        <taxon>Hypocreomycetidae</taxon>
        <taxon>Hypocreales</taxon>
        <taxon>Nectriaceae</taxon>
        <taxon>Fusarium</taxon>
        <taxon>Fusarium solani species complex</taxon>
    </lineage>
</organism>
<evidence type="ECO:0000313" key="2">
    <source>
        <dbReference type="Proteomes" id="UP000277212"/>
    </source>
</evidence>
<reference evidence="1 2" key="1">
    <citation type="submission" date="2017-06" db="EMBL/GenBank/DDBJ databases">
        <title>Comparative genomic analysis of Ambrosia Fusariam Clade fungi.</title>
        <authorList>
            <person name="Stajich J.E."/>
            <person name="Carrillo J."/>
            <person name="Kijimoto T."/>
            <person name="Eskalen A."/>
            <person name="O'Donnell K."/>
            <person name="Kasson M."/>
        </authorList>
    </citation>
    <scope>NUCLEOTIDE SEQUENCE [LARGE SCALE GENOMIC DNA]</scope>
    <source>
        <strain evidence="1">UCR3666</strain>
    </source>
</reference>
<name>A0A3M2SQD8_9HYPO</name>
<proteinExistence type="predicted"/>
<keyword evidence="2" id="KW-1185">Reference proteome</keyword>
<comment type="caution">
    <text evidence="1">The sequence shown here is derived from an EMBL/GenBank/DDBJ whole genome shotgun (WGS) entry which is preliminary data.</text>
</comment>
<dbReference type="AlphaFoldDB" id="A0A3M2SQD8"/>
<accession>A0A3M2SQD8</accession>
<evidence type="ECO:0000313" key="1">
    <source>
        <dbReference type="EMBL" id="RMJ19769.1"/>
    </source>
</evidence>